<evidence type="ECO:0000313" key="4">
    <source>
        <dbReference type="Proteomes" id="UP000624244"/>
    </source>
</evidence>
<feature type="domain" description="Tandem CCCH zinc finger" evidence="2">
    <location>
        <begin position="404"/>
        <end position="455"/>
    </location>
</feature>
<dbReference type="PANTHER" id="PTHR37543:SF1">
    <property type="entry name" value="CCCH ZINC FINGER DNA BINDING PROTEIN (AFU_ORTHOLOGUE AFUA_5G12760)"/>
    <property type="match status" value="1"/>
</dbReference>
<evidence type="ECO:0000259" key="2">
    <source>
        <dbReference type="Pfam" id="PF25543"/>
    </source>
</evidence>
<organism evidence="3 4">
    <name type="scientific">Cochliobolus sativus</name>
    <name type="common">Common root rot and spot blotch fungus</name>
    <name type="synonym">Bipolaris sorokiniana</name>
    <dbReference type="NCBI Taxonomy" id="45130"/>
    <lineage>
        <taxon>Eukaryota</taxon>
        <taxon>Fungi</taxon>
        <taxon>Dikarya</taxon>
        <taxon>Ascomycota</taxon>
        <taxon>Pezizomycotina</taxon>
        <taxon>Dothideomycetes</taxon>
        <taxon>Pleosporomycetidae</taxon>
        <taxon>Pleosporales</taxon>
        <taxon>Pleosporineae</taxon>
        <taxon>Pleosporaceae</taxon>
        <taxon>Bipolaris</taxon>
    </lineage>
</organism>
<feature type="domain" description="DUF7923" evidence="1">
    <location>
        <begin position="68"/>
        <end position="250"/>
    </location>
</feature>
<accession>A0A8H6DYT1</accession>
<proteinExistence type="predicted"/>
<dbReference type="Pfam" id="PF25543">
    <property type="entry name" value="zf-CCCH_tandem"/>
    <property type="match status" value="1"/>
</dbReference>
<dbReference type="InterPro" id="IPR057683">
    <property type="entry name" value="DUF7923"/>
</dbReference>
<sequence length="490" mass="54306">MSGDIPDFLGDENAAQLLRDLTATPTASRADMIELEYHRLLAKYNTLKSSSVSDVLVIPDAYEPVVDSYNLVLVDAHSHNFKDNYLHGTESGGEKAAAVLKQAVTEYLITQQSSRKACRMKICVYANLKKLSVEAANQYATRNRCFGKPAFPRSLGAFAAGFSRGHVSVDCVDVADDEAVERKICGLFEMHIKDPACNQILFCASGSAQYMRTLKKHISFAKKITLVQRGSEDTSLTNLGLRSVTLPQIFESFGGNEADSNDLKETRNGFEVSNLTAIHAPHTIYGKLLIYRQSEQSENYASPMSSVTGSSQRGASKATVSWIHMPPAPTVSLPRNSASEIILINASGDRIDKHMDAPTKAQWNEYNACITTRRLCAMFHVGHGCSLRLCRYDHGQISANERHCLRYRMRALPCRNAGSCRDAFCMRGHMCHYKECKKRRVSYCKMPSSHHGIDPNVKDWITPNENFGGEQHHEGPDPNGGAAEAMLIEF</sequence>
<dbReference type="PANTHER" id="PTHR37543">
    <property type="entry name" value="CCCH ZINC FINGER DNA BINDING PROTEIN (AFU_ORTHOLOGUE AFUA_5G12760)"/>
    <property type="match status" value="1"/>
</dbReference>
<comment type="caution">
    <text evidence="3">The sequence shown here is derived from an EMBL/GenBank/DDBJ whole genome shotgun (WGS) entry which is preliminary data.</text>
</comment>
<evidence type="ECO:0000313" key="3">
    <source>
        <dbReference type="EMBL" id="KAF5852959.1"/>
    </source>
</evidence>
<gene>
    <name evidence="3" type="ORF">GGP41_001508</name>
</gene>
<dbReference type="AlphaFoldDB" id="A0A8H6DYT1"/>
<dbReference type="EMBL" id="WNKQ01000002">
    <property type="protein sequence ID" value="KAF5852959.1"/>
    <property type="molecule type" value="Genomic_DNA"/>
</dbReference>
<evidence type="ECO:0008006" key="5">
    <source>
        <dbReference type="Google" id="ProtNLM"/>
    </source>
</evidence>
<protein>
    <recommendedName>
        <fullName evidence="5">C3H1-type domain-containing protein</fullName>
    </recommendedName>
</protein>
<evidence type="ECO:0000259" key="1">
    <source>
        <dbReference type="Pfam" id="PF25540"/>
    </source>
</evidence>
<dbReference type="InterPro" id="IPR057654">
    <property type="entry name" value="Znf-CCCH_tandem"/>
</dbReference>
<reference evidence="3" key="1">
    <citation type="submission" date="2019-11" db="EMBL/GenBank/DDBJ databases">
        <title>Bipolaris sorokiniana Genome sequencing.</title>
        <authorList>
            <person name="Wang H."/>
        </authorList>
    </citation>
    <scope>NUCLEOTIDE SEQUENCE</scope>
</reference>
<dbReference type="Pfam" id="PF25540">
    <property type="entry name" value="DUF7923"/>
    <property type="match status" value="1"/>
</dbReference>
<dbReference type="Proteomes" id="UP000624244">
    <property type="component" value="Unassembled WGS sequence"/>
</dbReference>
<name>A0A8H6DYT1_COCSA</name>